<keyword evidence="1" id="KW-1133">Transmembrane helix</keyword>
<keyword evidence="1" id="KW-0812">Transmembrane</keyword>
<proteinExistence type="predicted"/>
<evidence type="ECO:0000256" key="1">
    <source>
        <dbReference type="SAM" id="Phobius"/>
    </source>
</evidence>
<keyword evidence="1" id="KW-0472">Membrane</keyword>
<organism evidence="2 3">
    <name type="scientific">Chryseobacterium tructae</name>
    <dbReference type="NCBI Taxonomy" id="1037380"/>
    <lineage>
        <taxon>Bacteria</taxon>
        <taxon>Pseudomonadati</taxon>
        <taxon>Bacteroidota</taxon>
        <taxon>Flavobacteriia</taxon>
        <taxon>Flavobacteriales</taxon>
        <taxon>Weeksellaceae</taxon>
        <taxon>Chryseobacterium group</taxon>
        <taxon>Chryseobacterium</taxon>
    </lineage>
</organism>
<dbReference type="Proteomes" id="UP001595735">
    <property type="component" value="Unassembled WGS sequence"/>
</dbReference>
<feature type="transmembrane region" description="Helical" evidence="1">
    <location>
        <begin position="7"/>
        <end position="33"/>
    </location>
</feature>
<dbReference type="EMBL" id="JBHRYO010000002">
    <property type="protein sequence ID" value="MFC3756237.1"/>
    <property type="molecule type" value="Genomic_DNA"/>
</dbReference>
<protein>
    <submittedName>
        <fullName evidence="2">Uncharacterized protein</fullName>
    </submittedName>
</protein>
<evidence type="ECO:0000313" key="3">
    <source>
        <dbReference type="Proteomes" id="UP001595735"/>
    </source>
</evidence>
<evidence type="ECO:0000313" key="2">
    <source>
        <dbReference type="EMBL" id="MFC3756237.1"/>
    </source>
</evidence>
<comment type="caution">
    <text evidence="2">The sequence shown here is derived from an EMBL/GenBank/DDBJ whole genome shotgun (WGS) entry which is preliminary data.</text>
</comment>
<dbReference type="RefSeq" id="WP_290296601.1">
    <property type="nucleotide sequence ID" value="NZ_JAUFQR010000001.1"/>
</dbReference>
<reference evidence="3" key="1">
    <citation type="journal article" date="2019" name="Int. J. Syst. Evol. Microbiol.">
        <title>The Global Catalogue of Microorganisms (GCM) 10K type strain sequencing project: providing services to taxonomists for standard genome sequencing and annotation.</title>
        <authorList>
            <consortium name="The Broad Institute Genomics Platform"/>
            <consortium name="The Broad Institute Genome Sequencing Center for Infectious Disease"/>
            <person name="Wu L."/>
            <person name="Ma J."/>
        </authorList>
    </citation>
    <scope>NUCLEOTIDE SEQUENCE [LARGE SCALE GENOMIC DNA]</scope>
    <source>
        <strain evidence="3">CECT 7798</strain>
    </source>
</reference>
<gene>
    <name evidence="2" type="ORF">ACFONJ_09700</name>
</gene>
<name>A0ABV7XUP5_9FLAO</name>
<keyword evidence="3" id="KW-1185">Reference proteome</keyword>
<accession>A0ABV7XUP5</accession>
<sequence>MTKTLKWMLIIISIGVVLYFGMSFLVVAGLSYFSSAKKIDSLPKEKILFAALKKEYHLTQIERSPETKEALLHPKDTLKYTLYLSIIDCDQKKENLERISKDVAFKINKLDLDQHFNKYELYFYCKQLPPGILKYEFLRKNLK</sequence>